<protein>
    <submittedName>
        <fullName evidence="1">Uncharacterized protein</fullName>
    </submittedName>
</protein>
<keyword evidence="2" id="KW-1185">Reference proteome</keyword>
<dbReference type="AlphaFoldDB" id="A0A365H2D3"/>
<name>A0A365H2D3_9ACTN</name>
<organism evidence="1 2">
    <name type="scientific">Actinomadura craniellae</name>
    <dbReference type="NCBI Taxonomy" id="2231787"/>
    <lineage>
        <taxon>Bacteria</taxon>
        <taxon>Bacillati</taxon>
        <taxon>Actinomycetota</taxon>
        <taxon>Actinomycetes</taxon>
        <taxon>Streptosporangiales</taxon>
        <taxon>Thermomonosporaceae</taxon>
        <taxon>Actinomadura</taxon>
    </lineage>
</organism>
<gene>
    <name evidence="1" type="ORF">DPM19_24850</name>
</gene>
<accession>A0A365H2D3</accession>
<dbReference type="Proteomes" id="UP000251891">
    <property type="component" value="Unassembled WGS sequence"/>
</dbReference>
<evidence type="ECO:0000313" key="1">
    <source>
        <dbReference type="EMBL" id="RAY12383.1"/>
    </source>
</evidence>
<comment type="caution">
    <text evidence="1">The sequence shown here is derived from an EMBL/GenBank/DDBJ whole genome shotgun (WGS) entry which is preliminary data.</text>
</comment>
<reference evidence="1 2" key="1">
    <citation type="submission" date="2018-06" db="EMBL/GenBank/DDBJ databases">
        <title>Actinomadura craniellae sp. nov. isolated from marine sponge Craniella sp.</title>
        <authorList>
            <person name="Li L."/>
            <person name="Xu Q.H."/>
            <person name="Lin H.W."/>
            <person name="Lu Y.H."/>
        </authorList>
    </citation>
    <scope>NUCLEOTIDE SEQUENCE [LARGE SCALE GENOMIC DNA]</scope>
    <source>
        <strain evidence="1 2">LHW63021</strain>
    </source>
</reference>
<proteinExistence type="predicted"/>
<sequence>MLGRLADDRPESSEVLLAEAIRWISRASDATSPAAIGLITDTLNRHQRLAARRGGDSVTVG</sequence>
<dbReference type="EMBL" id="QLYX01000013">
    <property type="protein sequence ID" value="RAY12383.1"/>
    <property type="molecule type" value="Genomic_DNA"/>
</dbReference>
<evidence type="ECO:0000313" key="2">
    <source>
        <dbReference type="Proteomes" id="UP000251891"/>
    </source>
</evidence>